<comment type="caution">
    <text evidence="2">The sequence shown here is derived from an EMBL/GenBank/DDBJ whole genome shotgun (WGS) entry which is preliminary data.</text>
</comment>
<sequence length="91" mass="10202">MIPFHIVFTELNFAYLSLVTSLCLASHTRRHLVSFCFKLEGSLRNDGKLGATRFCIGHTHHITIVYDDNVGNLSETKALSISRSYALAGFR</sequence>
<name>A0AA36M619_CYLNA</name>
<evidence type="ECO:0000313" key="2">
    <source>
        <dbReference type="EMBL" id="CAJ0599361.1"/>
    </source>
</evidence>
<protein>
    <recommendedName>
        <fullName evidence="4">Secreted protein</fullName>
    </recommendedName>
</protein>
<gene>
    <name evidence="2" type="ORF">CYNAS_LOCUS11344</name>
</gene>
<keyword evidence="1" id="KW-0732">Signal</keyword>
<feature type="chain" id="PRO_5041397437" description="Secreted protein" evidence="1">
    <location>
        <begin position="26"/>
        <end position="91"/>
    </location>
</feature>
<reference evidence="2" key="1">
    <citation type="submission" date="2023-07" db="EMBL/GenBank/DDBJ databases">
        <authorList>
            <consortium name="CYATHOMIX"/>
        </authorList>
    </citation>
    <scope>NUCLEOTIDE SEQUENCE</scope>
    <source>
        <strain evidence="2">N/A</strain>
    </source>
</reference>
<organism evidence="2 3">
    <name type="scientific">Cylicocyclus nassatus</name>
    <name type="common">Nematode worm</name>
    <dbReference type="NCBI Taxonomy" id="53992"/>
    <lineage>
        <taxon>Eukaryota</taxon>
        <taxon>Metazoa</taxon>
        <taxon>Ecdysozoa</taxon>
        <taxon>Nematoda</taxon>
        <taxon>Chromadorea</taxon>
        <taxon>Rhabditida</taxon>
        <taxon>Rhabditina</taxon>
        <taxon>Rhabditomorpha</taxon>
        <taxon>Strongyloidea</taxon>
        <taxon>Strongylidae</taxon>
        <taxon>Cylicocyclus</taxon>
    </lineage>
</organism>
<dbReference type="EMBL" id="CATQJL010000223">
    <property type="protein sequence ID" value="CAJ0599361.1"/>
    <property type="molecule type" value="Genomic_DNA"/>
</dbReference>
<evidence type="ECO:0000313" key="3">
    <source>
        <dbReference type="Proteomes" id="UP001176961"/>
    </source>
</evidence>
<proteinExistence type="predicted"/>
<dbReference type="AlphaFoldDB" id="A0AA36M619"/>
<keyword evidence="3" id="KW-1185">Reference proteome</keyword>
<feature type="signal peptide" evidence="1">
    <location>
        <begin position="1"/>
        <end position="25"/>
    </location>
</feature>
<dbReference type="Proteomes" id="UP001176961">
    <property type="component" value="Unassembled WGS sequence"/>
</dbReference>
<accession>A0AA36M619</accession>
<evidence type="ECO:0008006" key="4">
    <source>
        <dbReference type="Google" id="ProtNLM"/>
    </source>
</evidence>
<evidence type="ECO:0000256" key="1">
    <source>
        <dbReference type="SAM" id="SignalP"/>
    </source>
</evidence>